<evidence type="ECO:0000313" key="2">
    <source>
        <dbReference type="EMBL" id="SVE33171.1"/>
    </source>
</evidence>
<name>A0A383CM47_9ZZZZ</name>
<dbReference type="AlphaFoldDB" id="A0A383CM47"/>
<gene>
    <name evidence="2" type="ORF">METZ01_LOCUS486025</name>
</gene>
<organism evidence="2">
    <name type="scientific">marine metagenome</name>
    <dbReference type="NCBI Taxonomy" id="408172"/>
    <lineage>
        <taxon>unclassified sequences</taxon>
        <taxon>metagenomes</taxon>
        <taxon>ecological metagenomes</taxon>
    </lineage>
</organism>
<protein>
    <submittedName>
        <fullName evidence="2">Uncharacterized protein</fullName>
    </submittedName>
</protein>
<feature type="region of interest" description="Disordered" evidence="1">
    <location>
        <begin position="1"/>
        <end position="28"/>
    </location>
</feature>
<accession>A0A383CM47</accession>
<proteinExistence type="predicted"/>
<sequence length="28" mass="3164">MYASGEAFTLDQSLRFDNPPYPNNVEMG</sequence>
<dbReference type="EMBL" id="UINC01209936">
    <property type="protein sequence ID" value="SVE33171.1"/>
    <property type="molecule type" value="Genomic_DNA"/>
</dbReference>
<evidence type="ECO:0000256" key="1">
    <source>
        <dbReference type="SAM" id="MobiDB-lite"/>
    </source>
</evidence>
<reference evidence="2" key="1">
    <citation type="submission" date="2018-05" db="EMBL/GenBank/DDBJ databases">
        <authorList>
            <person name="Lanie J.A."/>
            <person name="Ng W.-L."/>
            <person name="Kazmierczak K.M."/>
            <person name="Andrzejewski T.M."/>
            <person name="Davidsen T.M."/>
            <person name="Wayne K.J."/>
            <person name="Tettelin H."/>
            <person name="Glass J.I."/>
            <person name="Rusch D."/>
            <person name="Podicherti R."/>
            <person name="Tsui H.-C.T."/>
            <person name="Winkler M.E."/>
        </authorList>
    </citation>
    <scope>NUCLEOTIDE SEQUENCE</scope>
</reference>
<feature type="non-terminal residue" evidence="2">
    <location>
        <position position="28"/>
    </location>
</feature>